<keyword evidence="1" id="KW-0812">Transmembrane</keyword>
<organism evidence="3">
    <name type="scientific">marine metagenome</name>
    <dbReference type="NCBI Taxonomy" id="408172"/>
    <lineage>
        <taxon>unclassified sequences</taxon>
        <taxon>metagenomes</taxon>
        <taxon>ecological metagenomes</taxon>
    </lineage>
</organism>
<sequence length="186" mass="20311">MNKSKSATPKLYYGWLVLAVCFFVLMCSTGVRSSMGVFITPMEADMQWGRNDITRVLSLGIFVGALSFIVMGYLYDKYGGRRVISVALIMVGISVFLLSRVNSIFGLILIYGILGSFASSGASFVTIHSLLAKWFYRRRGLAMSLSAAGGSIGPLLFAPFCAFLIEAFDWRTAFLFIGGMVLFIGA</sequence>
<dbReference type="EMBL" id="UINC01017655">
    <property type="protein sequence ID" value="SVA73463.1"/>
    <property type="molecule type" value="Genomic_DNA"/>
</dbReference>
<accession>A0A381YAF3</accession>
<dbReference type="AlphaFoldDB" id="A0A381YAF3"/>
<evidence type="ECO:0000256" key="1">
    <source>
        <dbReference type="SAM" id="Phobius"/>
    </source>
</evidence>
<keyword evidence="1" id="KW-1133">Transmembrane helix</keyword>
<reference evidence="3" key="1">
    <citation type="submission" date="2018-05" db="EMBL/GenBank/DDBJ databases">
        <authorList>
            <person name="Lanie J.A."/>
            <person name="Ng W.-L."/>
            <person name="Kazmierczak K.M."/>
            <person name="Andrzejewski T.M."/>
            <person name="Davidsen T.M."/>
            <person name="Wayne K.J."/>
            <person name="Tettelin H."/>
            <person name="Glass J.I."/>
            <person name="Rusch D."/>
            <person name="Podicherti R."/>
            <person name="Tsui H.-C.T."/>
            <person name="Winkler M.E."/>
        </authorList>
    </citation>
    <scope>NUCLEOTIDE SEQUENCE</scope>
</reference>
<gene>
    <name evidence="3" type="ORF">METZ01_LOCUS126317</name>
</gene>
<dbReference type="PANTHER" id="PTHR11360">
    <property type="entry name" value="MONOCARBOXYLATE TRANSPORTER"/>
    <property type="match status" value="1"/>
</dbReference>
<feature type="domain" description="Major facilitator superfamily (MFS) profile" evidence="2">
    <location>
        <begin position="14"/>
        <end position="186"/>
    </location>
</feature>
<keyword evidence="1" id="KW-0472">Membrane</keyword>
<dbReference type="PROSITE" id="PS50850">
    <property type="entry name" value="MFS"/>
    <property type="match status" value="1"/>
</dbReference>
<dbReference type="InterPro" id="IPR050327">
    <property type="entry name" value="Proton-linked_MCT"/>
</dbReference>
<dbReference type="PANTHER" id="PTHR11360:SF284">
    <property type="entry name" value="EG:103B4.3 PROTEIN-RELATED"/>
    <property type="match status" value="1"/>
</dbReference>
<dbReference type="Pfam" id="PF07690">
    <property type="entry name" value="MFS_1"/>
    <property type="match status" value="1"/>
</dbReference>
<feature type="transmembrane region" description="Helical" evidence="1">
    <location>
        <begin position="82"/>
        <end position="98"/>
    </location>
</feature>
<proteinExistence type="predicted"/>
<feature type="transmembrane region" description="Helical" evidence="1">
    <location>
        <begin position="143"/>
        <end position="165"/>
    </location>
</feature>
<evidence type="ECO:0000313" key="3">
    <source>
        <dbReference type="EMBL" id="SVA73463.1"/>
    </source>
</evidence>
<feature type="transmembrane region" description="Helical" evidence="1">
    <location>
        <begin position="12"/>
        <end position="33"/>
    </location>
</feature>
<dbReference type="InterPro" id="IPR036259">
    <property type="entry name" value="MFS_trans_sf"/>
</dbReference>
<dbReference type="SUPFAM" id="SSF103473">
    <property type="entry name" value="MFS general substrate transporter"/>
    <property type="match status" value="1"/>
</dbReference>
<protein>
    <recommendedName>
        <fullName evidence="2">Major facilitator superfamily (MFS) profile domain-containing protein</fullName>
    </recommendedName>
</protein>
<feature type="transmembrane region" description="Helical" evidence="1">
    <location>
        <begin position="53"/>
        <end position="75"/>
    </location>
</feature>
<feature type="non-terminal residue" evidence="3">
    <location>
        <position position="186"/>
    </location>
</feature>
<dbReference type="Gene3D" id="1.20.1250.20">
    <property type="entry name" value="MFS general substrate transporter like domains"/>
    <property type="match status" value="1"/>
</dbReference>
<feature type="transmembrane region" description="Helical" evidence="1">
    <location>
        <begin position="104"/>
        <end position="131"/>
    </location>
</feature>
<dbReference type="InterPro" id="IPR011701">
    <property type="entry name" value="MFS"/>
</dbReference>
<dbReference type="InterPro" id="IPR020846">
    <property type="entry name" value="MFS_dom"/>
</dbReference>
<dbReference type="GO" id="GO:0022857">
    <property type="term" value="F:transmembrane transporter activity"/>
    <property type="evidence" value="ECO:0007669"/>
    <property type="project" value="InterPro"/>
</dbReference>
<evidence type="ECO:0000259" key="2">
    <source>
        <dbReference type="PROSITE" id="PS50850"/>
    </source>
</evidence>
<name>A0A381YAF3_9ZZZZ</name>